<dbReference type="GeneID" id="63784977"/>
<evidence type="ECO:0000256" key="3">
    <source>
        <dbReference type="ARBA" id="ARBA00022989"/>
    </source>
</evidence>
<dbReference type="Pfam" id="PF03006">
    <property type="entry name" value="HlyIII"/>
    <property type="match status" value="1"/>
</dbReference>
<feature type="transmembrane region" description="Helical" evidence="7">
    <location>
        <begin position="348"/>
        <end position="367"/>
    </location>
</feature>
<dbReference type="EMBL" id="MCFI01000001">
    <property type="protein sequence ID" value="ORY87575.1"/>
    <property type="molecule type" value="Genomic_DNA"/>
</dbReference>
<evidence type="ECO:0000256" key="1">
    <source>
        <dbReference type="ARBA" id="ARBA00004141"/>
    </source>
</evidence>
<feature type="binding site" evidence="5">
    <location>
        <position position="334"/>
    </location>
    <ligand>
        <name>Zn(2+)</name>
        <dbReference type="ChEBI" id="CHEBI:29105"/>
    </ligand>
</feature>
<feature type="transmembrane region" description="Helical" evidence="7">
    <location>
        <begin position="314"/>
        <end position="336"/>
    </location>
</feature>
<keyword evidence="3 7" id="KW-1133">Transmembrane helix</keyword>
<keyword evidence="5" id="KW-0862">Zinc</keyword>
<keyword evidence="2 7" id="KW-0812">Transmembrane</keyword>
<dbReference type="InterPro" id="IPR004254">
    <property type="entry name" value="AdipoR/HlyIII-related"/>
</dbReference>
<reference evidence="8 9" key="1">
    <citation type="submission" date="2016-07" db="EMBL/GenBank/DDBJ databases">
        <title>Pervasive Adenine N6-methylation of Active Genes in Fungi.</title>
        <authorList>
            <consortium name="DOE Joint Genome Institute"/>
            <person name="Mondo S.J."/>
            <person name="Dannebaum R.O."/>
            <person name="Kuo R.C."/>
            <person name="Labutti K."/>
            <person name="Haridas S."/>
            <person name="Kuo A."/>
            <person name="Salamov A."/>
            <person name="Ahrendt S.R."/>
            <person name="Lipzen A."/>
            <person name="Sullivan W."/>
            <person name="Andreopoulos W.B."/>
            <person name="Clum A."/>
            <person name="Lindquist E."/>
            <person name="Daum C."/>
            <person name="Ramamoorthy G.K."/>
            <person name="Gryganskyi A."/>
            <person name="Culley D."/>
            <person name="Magnuson J.K."/>
            <person name="James T.Y."/>
            <person name="O'Malley M.A."/>
            <person name="Stajich J.E."/>
            <person name="Spatafora J.W."/>
            <person name="Visel A."/>
            <person name="Grigoriev I.V."/>
        </authorList>
    </citation>
    <scope>NUCLEOTIDE SEQUENCE [LARGE SCALE GENOMIC DNA]</scope>
    <source>
        <strain evidence="8 9">12-1054</strain>
    </source>
</reference>
<dbReference type="RefSeq" id="XP_040728070.1">
    <property type="nucleotide sequence ID" value="XM_040868378.1"/>
</dbReference>
<evidence type="ECO:0000313" key="8">
    <source>
        <dbReference type="EMBL" id="ORY87575.1"/>
    </source>
</evidence>
<dbReference type="STRING" id="56484.A0A1Y2FY29"/>
<name>A0A1Y2FY29_PROLT</name>
<feature type="region of interest" description="Disordered" evidence="6">
    <location>
        <begin position="1"/>
        <end position="68"/>
    </location>
</feature>
<gene>
    <name evidence="8" type="ORF">BCR37DRAFT_375436</name>
</gene>
<feature type="transmembrane region" description="Helical" evidence="7">
    <location>
        <begin position="439"/>
        <end position="460"/>
    </location>
</feature>
<dbReference type="PANTHER" id="PTHR20855:SF97">
    <property type="entry name" value="ADIPOR-LIKE RECEPTOR IZH3-RELATED"/>
    <property type="match status" value="1"/>
</dbReference>
<feature type="binding site" evidence="5">
    <location>
        <position position="483"/>
    </location>
    <ligand>
        <name>Zn(2+)</name>
        <dbReference type="ChEBI" id="CHEBI:29105"/>
    </ligand>
</feature>
<feature type="binding site" evidence="5">
    <location>
        <position position="479"/>
    </location>
    <ligand>
        <name>Zn(2+)</name>
        <dbReference type="ChEBI" id="CHEBI:29105"/>
    </ligand>
</feature>
<evidence type="ECO:0000256" key="5">
    <source>
        <dbReference type="PIRSR" id="PIRSR604254-1"/>
    </source>
</evidence>
<feature type="transmembrane region" description="Helical" evidence="7">
    <location>
        <begin position="379"/>
        <end position="400"/>
    </location>
</feature>
<dbReference type="AlphaFoldDB" id="A0A1Y2FY29"/>
<protein>
    <submittedName>
        <fullName evidence="8">Hemolysin-III related-domain-containing protein</fullName>
    </submittedName>
</protein>
<evidence type="ECO:0000256" key="7">
    <source>
        <dbReference type="SAM" id="Phobius"/>
    </source>
</evidence>
<dbReference type="PANTHER" id="PTHR20855">
    <property type="entry name" value="ADIPOR/PROGESTIN RECEPTOR-RELATED"/>
    <property type="match status" value="1"/>
</dbReference>
<keyword evidence="4 7" id="KW-0472">Membrane</keyword>
<proteinExistence type="predicted"/>
<comment type="subcellular location">
    <subcellularLocation>
        <location evidence="1">Membrane</location>
        <topology evidence="1">Multi-pass membrane protein</topology>
    </subcellularLocation>
</comment>
<dbReference type="Proteomes" id="UP000193685">
    <property type="component" value="Unassembled WGS sequence"/>
</dbReference>
<feature type="transmembrane region" description="Helical" evidence="7">
    <location>
        <begin position="281"/>
        <end position="299"/>
    </location>
</feature>
<keyword evidence="5" id="KW-0479">Metal-binding</keyword>
<dbReference type="GO" id="GO:0016020">
    <property type="term" value="C:membrane"/>
    <property type="evidence" value="ECO:0007669"/>
    <property type="project" value="UniProtKB-SubCell"/>
</dbReference>
<dbReference type="GO" id="GO:0038023">
    <property type="term" value="F:signaling receptor activity"/>
    <property type="evidence" value="ECO:0007669"/>
    <property type="project" value="TreeGrafter"/>
</dbReference>
<dbReference type="GO" id="GO:0006882">
    <property type="term" value="P:intracellular zinc ion homeostasis"/>
    <property type="evidence" value="ECO:0007669"/>
    <property type="project" value="TreeGrafter"/>
</dbReference>
<evidence type="ECO:0000313" key="9">
    <source>
        <dbReference type="Proteomes" id="UP000193685"/>
    </source>
</evidence>
<feature type="compositionally biased region" description="Polar residues" evidence="6">
    <location>
        <begin position="15"/>
        <end position="46"/>
    </location>
</feature>
<dbReference type="GO" id="GO:0046872">
    <property type="term" value="F:metal ion binding"/>
    <property type="evidence" value="ECO:0007669"/>
    <property type="project" value="UniProtKB-KW"/>
</dbReference>
<sequence length="562" mass="62303">MTSSRIASLDIPSALSDSRPSTSGSAVSTESESVQTSARTTASQLRNRTERPSLPLPLRRRTFNGRRNTDKDAIEESVALLKLGLVLDRVERKLSQLDLSDFSLADGKLAAAYDTLRTIFKDSACRVGGEAKGRALVVIKLLESKCAAVLSTSPDDASVSAEEAEASALPERIHGARKFLEHALHEIEHSYYARFHEGRQSVLEKISHLQEEISRGSQEAAARVAAIKQAVATASTRLLSYSELPFEWRNNDYIKGGYRFYASPVQCACSAFQIHNETGNIWTHLAGFMFLCGVGLWAYPRSPAFSEMTFYDRLIFFVFLAAALKCLGASALWHTFAHIANLKAMKKLACMDYVGISVLIAASIVTMEYHGFYCDPWKQLFYVGFTSALGVLGTIIPWFEFFDKVENRGFKICFFLGIAFSGIVPITHIVLSQSASRTLYFFAPVIKSLLCYTTGVAVYASRFPEKWRPGTFDLFLNSHNLWHLMVFGGIWYHFKAVQGFHTTSRSFACQAAETASYSEPIQRMAGLVAAKAVELASAVVPAAAQETVGWLERFQIQLPFLQ</sequence>
<accession>A0A1Y2FY29</accession>
<evidence type="ECO:0000256" key="4">
    <source>
        <dbReference type="ARBA" id="ARBA00023136"/>
    </source>
</evidence>
<dbReference type="OrthoDB" id="5585746at2759"/>
<evidence type="ECO:0000256" key="2">
    <source>
        <dbReference type="ARBA" id="ARBA00022692"/>
    </source>
</evidence>
<evidence type="ECO:0000256" key="6">
    <source>
        <dbReference type="SAM" id="MobiDB-lite"/>
    </source>
</evidence>
<organism evidence="8 9">
    <name type="scientific">Protomyces lactucae-debilis</name>
    <dbReference type="NCBI Taxonomy" id="2754530"/>
    <lineage>
        <taxon>Eukaryota</taxon>
        <taxon>Fungi</taxon>
        <taxon>Dikarya</taxon>
        <taxon>Ascomycota</taxon>
        <taxon>Taphrinomycotina</taxon>
        <taxon>Taphrinomycetes</taxon>
        <taxon>Taphrinales</taxon>
        <taxon>Protomycetaceae</taxon>
        <taxon>Protomyces</taxon>
    </lineage>
</organism>
<comment type="caution">
    <text evidence="8">The sequence shown here is derived from an EMBL/GenBank/DDBJ whole genome shotgun (WGS) entry which is preliminary data.</text>
</comment>
<keyword evidence="9" id="KW-1185">Reference proteome</keyword>
<feature type="transmembrane region" description="Helical" evidence="7">
    <location>
        <begin position="412"/>
        <end position="433"/>
    </location>
</feature>